<feature type="transmembrane region" description="Helical" evidence="1">
    <location>
        <begin position="12"/>
        <end position="32"/>
    </location>
</feature>
<dbReference type="InterPro" id="IPR021309">
    <property type="entry name" value="YgaP-like_TM"/>
</dbReference>
<accession>A0ABS5HWQ5</accession>
<keyword evidence="1" id="KW-1133">Transmembrane helix</keyword>
<comment type="caution">
    <text evidence="3">The sequence shown here is derived from an EMBL/GenBank/DDBJ whole genome shotgun (WGS) entry which is preliminary data.</text>
</comment>
<reference evidence="3 4" key="1">
    <citation type="journal article" date="2021" name="Arch. Microbiol.">
        <title>Thalassobius aquimarinus sp. nov., isolated from the Sea of Japan seashore.</title>
        <authorList>
            <person name="Kurilenko V.V."/>
            <person name="Romanenko L.A."/>
            <person name="Chernysheva N.Y."/>
            <person name="Velansky P.V."/>
            <person name="Tekutyeva L.A."/>
            <person name="Isaeva M.P."/>
            <person name="Mikhailov V.V."/>
        </authorList>
    </citation>
    <scope>NUCLEOTIDE SEQUENCE [LARGE SCALE GENOMIC DNA]</scope>
    <source>
        <strain evidence="3 4">KMM 8518</strain>
    </source>
</reference>
<evidence type="ECO:0000313" key="4">
    <source>
        <dbReference type="Proteomes" id="UP001195941"/>
    </source>
</evidence>
<feature type="transmembrane region" description="Helical" evidence="1">
    <location>
        <begin position="38"/>
        <end position="60"/>
    </location>
</feature>
<feature type="domain" description="Inner membrane protein YgaP-like transmembrane" evidence="2">
    <location>
        <begin position="4"/>
        <end position="65"/>
    </location>
</feature>
<dbReference type="Pfam" id="PF11127">
    <property type="entry name" value="YgaP-like_TM"/>
    <property type="match status" value="1"/>
</dbReference>
<dbReference type="Proteomes" id="UP001195941">
    <property type="component" value="Unassembled WGS sequence"/>
</dbReference>
<name>A0ABS5HWQ5_9RHOB</name>
<dbReference type="EMBL" id="JADMKU010000029">
    <property type="protein sequence ID" value="MBR9653408.1"/>
    <property type="molecule type" value="Genomic_DNA"/>
</dbReference>
<evidence type="ECO:0000313" key="3">
    <source>
        <dbReference type="EMBL" id="MBR9653408.1"/>
    </source>
</evidence>
<dbReference type="Gene3D" id="6.10.140.1340">
    <property type="match status" value="1"/>
</dbReference>
<sequence length="66" mass="6891">MFGKNVGSVEKIIRIVVGALLIIGGLMGQGIWMWLGLIIGAILVITGLLGTCPIWSVLGINTNGTK</sequence>
<gene>
    <name evidence="3" type="ORF">IT775_20005</name>
</gene>
<evidence type="ECO:0000256" key="1">
    <source>
        <dbReference type="SAM" id="Phobius"/>
    </source>
</evidence>
<protein>
    <submittedName>
        <fullName evidence="3">DUF2892 domain-containing protein</fullName>
    </submittedName>
</protein>
<organism evidence="3 4">
    <name type="scientific">Thalassovita aquimarina</name>
    <dbReference type="NCBI Taxonomy" id="2785917"/>
    <lineage>
        <taxon>Bacteria</taxon>
        <taxon>Pseudomonadati</taxon>
        <taxon>Pseudomonadota</taxon>
        <taxon>Alphaproteobacteria</taxon>
        <taxon>Rhodobacterales</taxon>
        <taxon>Roseobacteraceae</taxon>
        <taxon>Thalassovita</taxon>
    </lineage>
</organism>
<dbReference type="RefSeq" id="WP_212703030.1">
    <property type="nucleotide sequence ID" value="NZ_JADMKU010000029.1"/>
</dbReference>
<keyword evidence="1" id="KW-0812">Transmembrane</keyword>
<proteinExistence type="predicted"/>
<keyword evidence="1" id="KW-0472">Membrane</keyword>
<keyword evidence="4" id="KW-1185">Reference proteome</keyword>
<evidence type="ECO:0000259" key="2">
    <source>
        <dbReference type="Pfam" id="PF11127"/>
    </source>
</evidence>